<proteinExistence type="predicted"/>
<reference evidence="3" key="1">
    <citation type="thesis" date="2020" institute="ProQuest LLC" country="789 East Eisenhower Parkway, Ann Arbor, MI, USA">
        <title>Comparative Genomics and Chromosome Evolution.</title>
        <authorList>
            <person name="Mudd A.B."/>
        </authorList>
    </citation>
    <scope>NUCLEOTIDE SEQUENCE</scope>
    <source>
        <strain evidence="3">1538</strain>
        <tissue evidence="3">Blood</tissue>
    </source>
</reference>
<dbReference type="SUPFAM" id="SSF57302">
    <property type="entry name" value="Snake toxin-like"/>
    <property type="match status" value="1"/>
</dbReference>
<organism evidence="3 4">
    <name type="scientific">Pyxicephalus adspersus</name>
    <name type="common">African bullfrog</name>
    <dbReference type="NCBI Taxonomy" id="30357"/>
    <lineage>
        <taxon>Eukaryota</taxon>
        <taxon>Metazoa</taxon>
        <taxon>Chordata</taxon>
        <taxon>Craniata</taxon>
        <taxon>Vertebrata</taxon>
        <taxon>Euteleostomi</taxon>
        <taxon>Amphibia</taxon>
        <taxon>Batrachia</taxon>
        <taxon>Anura</taxon>
        <taxon>Neobatrachia</taxon>
        <taxon>Ranoidea</taxon>
        <taxon>Pyxicephalidae</taxon>
        <taxon>Pyxicephalinae</taxon>
        <taxon>Pyxicephalus</taxon>
    </lineage>
</organism>
<evidence type="ECO:0000313" key="3">
    <source>
        <dbReference type="EMBL" id="DBA20544.1"/>
    </source>
</evidence>
<keyword evidence="4" id="KW-1185">Reference proteome</keyword>
<feature type="signal peptide" evidence="1">
    <location>
        <begin position="1"/>
        <end position="20"/>
    </location>
</feature>
<comment type="caution">
    <text evidence="3">The sequence shown here is derived from an EMBL/GenBank/DDBJ whole genome shotgun (WGS) entry which is preliminary data.</text>
</comment>
<dbReference type="Gene3D" id="2.10.60.10">
    <property type="entry name" value="CD59"/>
    <property type="match status" value="1"/>
</dbReference>
<dbReference type="Pfam" id="PF00021">
    <property type="entry name" value="UPAR_LY6"/>
    <property type="match status" value="1"/>
</dbReference>
<dbReference type="AlphaFoldDB" id="A0AAV3A1H7"/>
<evidence type="ECO:0000259" key="2">
    <source>
        <dbReference type="Pfam" id="PF00021"/>
    </source>
</evidence>
<feature type="chain" id="PRO_5043920892" description="UPAR/Ly6 domain-containing protein" evidence="1">
    <location>
        <begin position="21"/>
        <end position="119"/>
    </location>
</feature>
<feature type="domain" description="UPAR/Ly6" evidence="2">
    <location>
        <begin position="20"/>
        <end position="96"/>
    </location>
</feature>
<evidence type="ECO:0000313" key="4">
    <source>
        <dbReference type="Proteomes" id="UP001181693"/>
    </source>
</evidence>
<dbReference type="EMBL" id="DYDO01000007">
    <property type="protein sequence ID" value="DBA20544.1"/>
    <property type="molecule type" value="Genomic_DNA"/>
</dbReference>
<keyword evidence="1" id="KW-0732">Signal</keyword>
<dbReference type="PROSITE" id="PS51257">
    <property type="entry name" value="PROKAR_LIPOPROTEIN"/>
    <property type="match status" value="1"/>
</dbReference>
<evidence type="ECO:0000256" key="1">
    <source>
        <dbReference type="SAM" id="SignalP"/>
    </source>
</evidence>
<dbReference type="InterPro" id="IPR016054">
    <property type="entry name" value="LY6_UPA_recep-like"/>
</dbReference>
<dbReference type="Proteomes" id="UP001181693">
    <property type="component" value="Unassembled WGS sequence"/>
</dbReference>
<gene>
    <name evidence="3" type="ORF">GDO54_017309</name>
</gene>
<name>A0AAV3A1H7_PYXAD</name>
<protein>
    <recommendedName>
        <fullName evidence="2">UPAR/Ly6 domain-containing protein</fullName>
    </recommendedName>
</protein>
<accession>A0AAV3A1H7</accession>
<dbReference type="InterPro" id="IPR045860">
    <property type="entry name" value="Snake_toxin-like_sf"/>
</dbReference>
<sequence length="119" mass="12725">MNKWIVICFFGLLACHLGGAMECYTCGFGTCTFPQTKTCGLLEVCLTETASVGSLYLKKKSCAAPTQCLQESEETYTGIKVKTTPECCATDLCNSAVTTSASLASFIAILVSLWVARLL</sequence>